<comment type="caution">
    <text evidence="1">The sequence shown here is derived from an EMBL/GenBank/DDBJ whole genome shotgun (WGS) entry which is preliminary data.</text>
</comment>
<dbReference type="Proteomes" id="UP001521181">
    <property type="component" value="Unassembled WGS sequence"/>
</dbReference>
<organism evidence="1 2">
    <name type="scientific">Rhodobacter flavimaris</name>
    <dbReference type="NCBI Taxonomy" id="2907145"/>
    <lineage>
        <taxon>Bacteria</taxon>
        <taxon>Pseudomonadati</taxon>
        <taxon>Pseudomonadota</taxon>
        <taxon>Alphaproteobacteria</taxon>
        <taxon>Rhodobacterales</taxon>
        <taxon>Rhodobacter group</taxon>
        <taxon>Rhodobacter</taxon>
    </lineage>
</organism>
<sequence>MTDTTFRANLRRALSGAILAGLSFGLLITPQSADAIMSTAFLQSKGAAPAPSGARALCQQYDWACATSQGPAHRIADEFRLIKAVNSQINRAVRSIDDKRQYGVAENWALPTKRGGDCEDFALLKKYELIRRGVDPQRLLIATALDRNRNSHAVLIYRSDQGDYVLDNLTSQVKTWKGTRYFFLRMQDPATPSRWMNVFRGA</sequence>
<reference evidence="1 2" key="1">
    <citation type="submission" date="2021-12" db="EMBL/GenBank/DDBJ databases">
        <title>Sinirhodobacter sp. WL0062 is a bacterium isolated from seawater.</title>
        <authorList>
            <person name="Wang L."/>
            <person name="He W."/>
            <person name="Zhang D.-F."/>
        </authorList>
    </citation>
    <scope>NUCLEOTIDE SEQUENCE [LARGE SCALE GENOMIC DNA]</scope>
    <source>
        <strain evidence="1 2">WL0062</strain>
    </source>
</reference>
<dbReference type="RefSeq" id="WP_233676038.1">
    <property type="nucleotide sequence ID" value="NZ_JAJUOS010000003.1"/>
</dbReference>
<gene>
    <name evidence="1" type="ORF">LZA78_06085</name>
</gene>
<keyword evidence="2" id="KW-1185">Reference proteome</keyword>
<evidence type="ECO:0000313" key="2">
    <source>
        <dbReference type="Proteomes" id="UP001521181"/>
    </source>
</evidence>
<dbReference type="Pfam" id="PF06035">
    <property type="entry name" value="Peptidase_C93"/>
    <property type="match status" value="1"/>
</dbReference>
<dbReference type="EMBL" id="JAJUOS010000003">
    <property type="protein sequence ID" value="MCE5973044.1"/>
    <property type="molecule type" value="Genomic_DNA"/>
</dbReference>
<protein>
    <submittedName>
        <fullName evidence="1">Transglutaminase-like cysteine peptidase</fullName>
    </submittedName>
</protein>
<evidence type="ECO:0000313" key="1">
    <source>
        <dbReference type="EMBL" id="MCE5973044.1"/>
    </source>
</evidence>
<dbReference type="Gene3D" id="3.10.620.30">
    <property type="match status" value="1"/>
</dbReference>
<accession>A0ABS8YT51</accession>
<proteinExistence type="predicted"/>
<dbReference type="PANTHER" id="PTHR39327:SF1">
    <property type="entry name" value="BLR5470 PROTEIN"/>
    <property type="match status" value="1"/>
</dbReference>
<dbReference type="InterPro" id="IPR010319">
    <property type="entry name" value="Transglutaminase-like_Cys_pept"/>
</dbReference>
<dbReference type="PANTHER" id="PTHR39327">
    <property type="match status" value="1"/>
</dbReference>
<name>A0ABS8YT51_9RHOB</name>